<evidence type="ECO:0000256" key="2">
    <source>
        <dbReference type="ARBA" id="ARBA00022475"/>
    </source>
</evidence>
<dbReference type="PANTHER" id="PTHR32089">
    <property type="entry name" value="METHYL-ACCEPTING CHEMOTAXIS PROTEIN MCPB"/>
    <property type="match status" value="1"/>
</dbReference>
<gene>
    <name evidence="12" type="ORF">PGX00_20285</name>
</gene>
<sequence length="555" mass="60025">MPVLSIKSRLYLLSIVPLLILAAGMMIETYLKMSELGTSQTKMVRSEMLEMQKNGLKAYVEIVDTVLLPLKESNASIEKVVDELSKIKYAEAGYFFGYSSKGIRVFSGSSTKGIGDSFWDAKDSKGNLFIQDIIKNAKKGNTFTSYYFPKLGQNEPLEKLSFSIYEPQWDLVIGTGFYLDDVNATVANMSAITNAQTSDSFTTIATFGAVIIIVSTVLAFFVSRSILAPLYQFGSSIADFAEGKGDLTARMDQFKVPEFAKLSSNFNVFIANLQSIIKNVTEVSGEIEEETTNMRGRADRVDSLSNQQREETEQVATAMTEMTTTAQEITTNAVSAAEAAHIAEDKAQEAVSTVDTAVVSVESLAKIITDAAISMGKLESNVENISSSLNVIEEIAEQTNLLALNAAIEAARAGEQGRGFAVVADEVRQLASRTQQSTREISEVISQLKVSTNEAVSAMNNSNSQSDLTVEQATQAGTALQEILSAIATIMDMNALIATATEEQSQVGVEISERVVVISETSNETANVANTNRQASGHLNSKAKNLSELVSQFEV</sequence>
<keyword evidence="4 9" id="KW-1133">Transmembrane helix</keyword>
<keyword evidence="3 9" id="KW-0812">Transmembrane</keyword>
<evidence type="ECO:0000256" key="3">
    <source>
        <dbReference type="ARBA" id="ARBA00022692"/>
    </source>
</evidence>
<dbReference type="PROSITE" id="PS50111">
    <property type="entry name" value="CHEMOTAXIS_TRANSDUC_2"/>
    <property type="match status" value="1"/>
</dbReference>
<comment type="similarity">
    <text evidence="7">Belongs to the methyl-accepting chemotaxis (MCP) protein family.</text>
</comment>
<evidence type="ECO:0000256" key="1">
    <source>
        <dbReference type="ARBA" id="ARBA00004651"/>
    </source>
</evidence>
<name>A0ABT4YXI7_9VIBR</name>
<dbReference type="SMART" id="SM00283">
    <property type="entry name" value="MA"/>
    <property type="match status" value="1"/>
</dbReference>
<evidence type="ECO:0000256" key="6">
    <source>
        <dbReference type="ARBA" id="ARBA00023224"/>
    </source>
</evidence>
<reference evidence="12 13" key="1">
    <citation type="submission" date="2023-01" db="EMBL/GenBank/DDBJ databases">
        <title>Vibrio sp. KJ40-1 sp.nov, isolated from marine algae.</title>
        <authorList>
            <person name="Butt M."/>
            <person name="Kim J.M.J."/>
            <person name="Jeon C.O.C."/>
        </authorList>
    </citation>
    <scope>NUCLEOTIDE SEQUENCE [LARGE SCALE GENOMIC DNA]</scope>
    <source>
        <strain evidence="12 13">KJ40-1</strain>
    </source>
</reference>
<dbReference type="RefSeq" id="WP_272139980.1">
    <property type="nucleotide sequence ID" value="NZ_JAQLOI010000003.1"/>
</dbReference>
<organism evidence="12 13">
    <name type="scientific">Vibrio algarum</name>
    <dbReference type="NCBI Taxonomy" id="3020714"/>
    <lineage>
        <taxon>Bacteria</taxon>
        <taxon>Pseudomonadati</taxon>
        <taxon>Pseudomonadota</taxon>
        <taxon>Gammaproteobacteria</taxon>
        <taxon>Vibrionales</taxon>
        <taxon>Vibrionaceae</taxon>
        <taxon>Vibrio</taxon>
    </lineage>
</organism>
<keyword evidence="2" id="KW-1003">Cell membrane</keyword>
<dbReference type="SUPFAM" id="SSF58104">
    <property type="entry name" value="Methyl-accepting chemotaxis protein (MCP) signaling domain"/>
    <property type="match status" value="1"/>
</dbReference>
<dbReference type="InterPro" id="IPR004090">
    <property type="entry name" value="Chemotax_Me-accpt_rcpt"/>
</dbReference>
<evidence type="ECO:0000313" key="12">
    <source>
        <dbReference type="EMBL" id="MDB1125871.1"/>
    </source>
</evidence>
<dbReference type="SMART" id="SM01049">
    <property type="entry name" value="Cache_2"/>
    <property type="match status" value="1"/>
</dbReference>
<evidence type="ECO:0000256" key="8">
    <source>
        <dbReference type="PROSITE-ProRule" id="PRU00284"/>
    </source>
</evidence>
<dbReference type="InterPro" id="IPR004089">
    <property type="entry name" value="MCPsignal_dom"/>
</dbReference>
<feature type="domain" description="HAMP" evidence="11">
    <location>
        <begin position="224"/>
        <end position="278"/>
    </location>
</feature>
<evidence type="ECO:0000259" key="10">
    <source>
        <dbReference type="PROSITE" id="PS50111"/>
    </source>
</evidence>
<keyword evidence="6 8" id="KW-0807">Transducer</keyword>
<dbReference type="PRINTS" id="PR00260">
    <property type="entry name" value="CHEMTRNSDUCR"/>
</dbReference>
<protein>
    <submittedName>
        <fullName evidence="12">Methyl-accepting chemotaxis protein</fullName>
    </submittedName>
</protein>
<feature type="domain" description="Methyl-accepting transducer" evidence="10">
    <location>
        <begin position="283"/>
        <end position="519"/>
    </location>
</feature>
<dbReference type="EMBL" id="JAQLOI010000003">
    <property type="protein sequence ID" value="MDB1125871.1"/>
    <property type="molecule type" value="Genomic_DNA"/>
</dbReference>
<dbReference type="Proteomes" id="UP001210678">
    <property type="component" value="Unassembled WGS sequence"/>
</dbReference>
<keyword evidence="13" id="KW-1185">Reference proteome</keyword>
<dbReference type="Gene3D" id="1.10.287.950">
    <property type="entry name" value="Methyl-accepting chemotaxis protein"/>
    <property type="match status" value="1"/>
</dbReference>
<dbReference type="PANTHER" id="PTHR32089:SF119">
    <property type="entry name" value="METHYL-ACCEPTING CHEMOTAXIS PROTEIN CTPL"/>
    <property type="match status" value="1"/>
</dbReference>
<evidence type="ECO:0000313" key="13">
    <source>
        <dbReference type="Proteomes" id="UP001210678"/>
    </source>
</evidence>
<dbReference type="InterPro" id="IPR003660">
    <property type="entry name" value="HAMP_dom"/>
</dbReference>
<keyword evidence="5 9" id="KW-0472">Membrane</keyword>
<comment type="subcellular location">
    <subcellularLocation>
        <location evidence="1">Cell membrane</location>
        <topology evidence="1">Multi-pass membrane protein</topology>
    </subcellularLocation>
</comment>
<evidence type="ECO:0000259" key="11">
    <source>
        <dbReference type="PROSITE" id="PS50885"/>
    </source>
</evidence>
<evidence type="ECO:0000256" key="4">
    <source>
        <dbReference type="ARBA" id="ARBA00022989"/>
    </source>
</evidence>
<dbReference type="Pfam" id="PF00015">
    <property type="entry name" value="MCPsignal"/>
    <property type="match status" value="1"/>
</dbReference>
<dbReference type="PROSITE" id="PS50885">
    <property type="entry name" value="HAMP"/>
    <property type="match status" value="1"/>
</dbReference>
<accession>A0ABT4YXI7</accession>
<proteinExistence type="inferred from homology"/>
<dbReference type="SMART" id="SM00304">
    <property type="entry name" value="HAMP"/>
    <property type="match status" value="1"/>
</dbReference>
<dbReference type="InterPro" id="IPR033480">
    <property type="entry name" value="sCache_2"/>
</dbReference>
<comment type="caution">
    <text evidence="12">The sequence shown here is derived from an EMBL/GenBank/DDBJ whole genome shotgun (WGS) entry which is preliminary data.</text>
</comment>
<dbReference type="Gene3D" id="3.30.450.20">
    <property type="entry name" value="PAS domain"/>
    <property type="match status" value="1"/>
</dbReference>
<evidence type="ECO:0000256" key="5">
    <source>
        <dbReference type="ARBA" id="ARBA00023136"/>
    </source>
</evidence>
<dbReference type="Pfam" id="PF17200">
    <property type="entry name" value="sCache_2"/>
    <property type="match status" value="1"/>
</dbReference>
<dbReference type="CDD" id="cd11386">
    <property type="entry name" value="MCP_signal"/>
    <property type="match status" value="1"/>
</dbReference>
<evidence type="ECO:0000256" key="9">
    <source>
        <dbReference type="SAM" id="Phobius"/>
    </source>
</evidence>
<evidence type="ECO:0000256" key="7">
    <source>
        <dbReference type="ARBA" id="ARBA00029447"/>
    </source>
</evidence>
<feature type="transmembrane region" description="Helical" evidence="9">
    <location>
        <begin position="201"/>
        <end position="222"/>
    </location>
</feature>